<organism evidence="1 2">
    <name type="scientific">Qipengyuania benthica</name>
    <dbReference type="NCBI Taxonomy" id="3067651"/>
    <lineage>
        <taxon>Bacteria</taxon>
        <taxon>Pseudomonadati</taxon>
        <taxon>Pseudomonadota</taxon>
        <taxon>Alphaproteobacteria</taxon>
        <taxon>Sphingomonadales</taxon>
        <taxon>Erythrobacteraceae</taxon>
        <taxon>Qipengyuania</taxon>
    </lineage>
</organism>
<sequence length="84" mass="9009">MANDLYCTLVFDDLDLTSPDNWRSRMTKTFNDPTFGTLLEDLLVTGDAIRSGPVARDFGGGCDVRADVNSGGGWSAGVSCGIRF</sequence>
<evidence type="ECO:0000313" key="2">
    <source>
        <dbReference type="Proteomes" id="UP001235664"/>
    </source>
</evidence>
<keyword evidence="2" id="KW-1185">Reference proteome</keyword>
<evidence type="ECO:0000313" key="1">
    <source>
        <dbReference type="EMBL" id="MDP4540959.1"/>
    </source>
</evidence>
<name>A0ABT9HCA4_9SPHN</name>
<accession>A0ABT9HCA4</accession>
<dbReference type="RefSeq" id="WP_305930959.1">
    <property type="nucleotide sequence ID" value="NZ_JAVAIL010000007.1"/>
</dbReference>
<dbReference type="Proteomes" id="UP001235664">
    <property type="component" value="Unassembled WGS sequence"/>
</dbReference>
<reference evidence="1 2" key="1">
    <citation type="submission" date="2023-08" db="EMBL/GenBank/DDBJ databases">
        <title>genomic of DY56.</title>
        <authorList>
            <person name="Wang Y."/>
        </authorList>
    </citation>
    <scope>NUCLEOTIDE SEQUENCE [LARGE SCALE GENOMIC DNA]</scope>
    <source>
        <strain evidence="1 2">DY56-A-20</strain>
    </source>
</reference>
<proteinExistence type="predicted"/>
<comment type="caution">
    <text evidence="1">The sequence shown here is derived from an EMBL/GenBank/DDBJ whole genome shotgun (WGS) entry which is preliminary data.</text>
</comment>
<protein>
    <submittedName>
        <fullName evidence="1">Uncharacterized protein</fullName>
    </submittedName>
</protein>
<dbReference type="EMBL" id="JAVAIL010000007">
    <property type="protein sequence ID" value="MDP4540959.1"/>
    <property type="molecule type" value="Genomic_DNA"/>
</dbReference>
<gene>
    <name evidence="1" type="ORF">Q9K01_15125</name>
</gene>